<dbReference type="GO" id="GO:0051750">
    <property type="term" value="F:delta(3,5)-delta(2,4)-dienoyl-CoA isomerase activity"/>
    <property type="evidence" value="ECO:0007669"/>
    <property type="project" value="TreeGrafter"/>
</dbReference>
<keyword evidence="8" id="KW-0413">Isomerase</keyword>
<dbReference type="SUPFAM" id="SSF52096">
    <property type="entry name" value="ClpP/crotonase"/>
    <property type="match status" value="1"/>
</dbReference>
<dbReference type="Gene3D" id="1.10.12.10">
    <property type="entry name" value="Lyase 2-enoyl-coa Hydratase, Chain A, domain 2"/>
    <property type="match status" value="1"/>
</dbReference>
<accession>A0A7J7JIM7</accession>
<gene>
    <name evidence="14" type="ORF">EB796_016313</name>
</gene>
<comment type="pathway">
    <text evidence="2">Lipid metabolism; fatty acid beta-oxidation.</text>
</comment>
<dbReference type="InterPro" id="IPR029045">
    <property type="entry name" value="ClpP/crotonase-like_dom_sf"/>
</dbReference>
<dbReference type="PANTHER" id="PTHR43149">
    <property type="entry name" value="ENOYL-COA HYDRATASE"/>
    <property type="match status" value="1"/>
</dbReference>
<evidence type="ECO:0000256" key="10">
    <source>
        <dbReference type="ARBA" id="ARBA00052809"/>
    </source>
</evidence>
<evidence type="ECO:0000256" key="2">
    <source>
        <dbReference type="ARBA" id="ARBA00005005"/>
    </source>
</evidence>
<dbReference type="InterPro" id="IPR001753">
    <property type="entry name" value="Enoyl-CoA_hydra/iso"/>
</dbReference>
<dbReference type="InterPro" id="IPR014748">
    <property type="entry name" value="Enoyl-CoA_hydra_C"/>
</dbReference>
<comment type="similarity">
    <text evidence="3">Belongs to the enoyl-CoA hydratase/isomerase family.</text>
</comment>
<evidence type="ECO:0000313" key="15">
    <source>
        <dbReference type="Proteomes" id="UP000593567"/>
    </source>
</evidence>
<comment type="catalytic activity">
    <reaction evidence="9">
        <text>(3E,5Z)-octadienoyl-CoA = (2E,4E)-octadienoyl-CoA</text>
        <dbReference type="Rhea" id="RHEA:45244"/>
        <dbReference type="ChEBI" id="CHEBI:62243"/>
        <dbReference type="ChEBI" id="CHEBI:85108"/>
    </reaction>
</comment>
<evidence type="ECO:0000256" key="3">
    <source>
        <dbReference type="ARBA" id="ARBA00005254"/>
    </source>
</evidence>
<evidence type="ECO:0000256" key="4">
    <source>
        <dbReference type="ARBA" id="ARBA00022832"/>
    </source>
</evidence>
<evidence type="ECO:0000256" key="8">
    <source>
        <dbReference type="ARBA" id="ARBA00023235"/>
    </source>
</evidence>
<dbReference type="GO" id="GO:0005739">
    <property type="term" value="C:mitochondrion"/>
    <property type="evidence" value="ECO:0007669"/>
    <property type="project" value="TreeGrafter"/>
</dbReference>
<dbReference type="FunFam" id="3.90.226.10:FF:000024">
    <property type="entry name" value="Delta3,5-delta2,4-dienoyl-CoA isomerase"/>
    <property type="match status" value="1"/>
</dbReference>
<evidence type="ECO:0000256" key="12">
    <source>
        <dbReference type="ARBA" id="ARBA00071021"/>
    </source>
</evidence>
<dbReference type="InterPro" id="IPR045002">
    <property type="entry name" value="Ech1-like"/>
</dbReference>
<sequence length="322" mass="35195">MHADAMPILFLVHLIAEFPGTIDLAKNRLAALANVMTQRACATQSTQWNYQTLAVSVPNPHVAHVELNRPEKGNAMNLTFWREMVECFKSLGADGDIRAIVVSGRGKIFTGGLDLVSLTQEMPDFFDTSKDIGRRAKSLRQTIEQFQQSFTQIEQCPQPVIAAVHSACVGGGVDLVTACDVRFCSADAYFQVKEVDLGLAADVGTLQRLPKIVGNGSFVKDICYTARKVYSQEALDMGIVSRVLATKDSCVEAALNTAKLIAEKSPVAVQATKESINYSRDHPVTDSLNHVRLINQCMLQSEDVVKSAEAMLNKETAVYSKL</sequence>
<dbReference type="GO" id="GO:0005777">
    <property type="term" value="C:peroxisome"/>
    <property type="evidence" value="ECO:0007669"/>
    <property type="project" value="UniProtKB-SubCell"/>
</dbReference>
<evidence type="ECO:0000256" key="6">
    <source>
        <dbReference type="ARBA" id="ARBA00023098"/>
    </source>
</evidence>
<reference evidence="14" key="1">
    <citation type="submission" date="2020-06" db="EMBL/GenBank/DDBJ databases">
        <title>Draft genome of Bugula neritina, a colonial animal packing powerful symbionts and potential medicines.</title>
        <authorList>
            <person name="Rayko M."/>
        </authorList>
    </citation>
    <scope>NUCLEOTIDE SEQUENCE [LARGE SCALE GENOMIC DNA]</scope>
    <source>
        <strain evidence="14">Kwan_BN1</strain>
    </source>
</reference>
<dbReference type="PANTHER" id="PTHR43149:SF1">
    <property type="entry name" value="DELTA(3,5)-DELTA(2,4)-DIENOYL-COA ISOMERASE, MITOCHONDRIAL"/>
    <property type="match status" value="1"/>
</dbReference>
<proteinExistence type="inferred from homology"/>
<name>A0A7J7JIM7_BUGNE</name>
<dbReference type="AlphaFoldDB" id="A0A7J7JIM7"/>
<evidence type="ECO:0000256" key="1">
    <source>
        <dbReference type="ARBA" id="ARBA00004275"/>
    </source>
</evidence>
<keyword evidence="13" id="KW-0732">Signal</keyword>
<dbReference type="EMBL" id="VXIV02002464">
    <property type="protein sequence ID" value="KAF6025376.1"/>
    <property type="molecule type" value="Genomic_DNA"/>
</dbReference>
<dbReference type="OrthoDB" id="14970at2759"/>
<comment type="function">
    <text evidence="11">Isomerization of 3-trans,5-cis-dienoyl-CoA to 2-trans,4-trans-dienoyl-CoA.</text>
</comment>
<keyword evidence="7" id="KW-0576">Peroxisome</keyword>
<evidence type="ECO:0000256" key="5">
    <source>
        <dbReference type="ARBA" id="ARBA00022990"/>
    </source>
</evidence>
<feature type="signal peptide" evidence="13">
    <location>
        <begin position="1"/>
        <end position="16"/>
    </location>
</feature>
<evidence type="ECO:0000256" key="9">
    <source>
        <dbReference type="ARBA" id="ARBA00051408"/>
    </source>
</evidence>
<keyword evidence="15" id="KW-1185">Reference proteome</keyword>
<comment type="caution">
    <text evidence="14">The sequence shown here is derived from an EMBL/GenBank/DDBJ whole genome shotgun (WGS) entry which is preliminary data.</text>
</comment>
<keyword evidence="6" id="KW-0443">Lipid metabolism</keyword>
<dbReference type="Gene3D" id="3.90.226.10">
    <property type="entry name" value="2-enoyl-CoA Hydratase, Chain A, domain 1"/>
    <property type="match status" value="1"/>
</dbReference>
<evidence type="ECO:0000313" key="14">
    <source>
        <dbReference type="EMBL" id="KAF6025376.1"/>
    </source>
</evidence>
<evidence type="ECO:0000256" key="13">
    <source>
        <dbReference type="SAM" id="SignalP"/>
    </source>
</evidence>
<comment type="subcellular location">
    <subcellularLocation>
        <location evidence="1">Peroxisome</location>
    </subcellularLocation>
</comment>
<dbReference type="Proteomes" id="UP000593567">
    <property type="component" value="Unassembled WGS sequence"/>
</dbReference>
<evidence type="ECO:0000256" key="11">
    <source>
        <dbReference type="ARBA" id="ARBA00055786"/>
    </source>
</evidence>
<keyword evidence="5" id="KW-0007">Acetylation</keyword>
<dbReference type="CDD" id="cd06558">
    <property type="entry name" value="crotonase-like"/>
    <property type="match status" value="1"/>
</dbReference>
<dbReference type="Pfam" id="PF00378">
    <property type="entry name" value="ECH_1"/>
    <property type="match status" value="1"/>
</dbReference>
<feature type="chain" id="PRO_5029658944" description="Delta(3,5)-Delta(2,4)-dienoyl-CoA isomerase, mitochondrial" evidence="13">
    <location>
        <begin position="17"/>
        <end position="322"/>
    </location>
</feature>
<evidence type="ECO:0000256" key="7">
    <source>
        <dbReference type="ARBA" id="ARBA00023140"/>
    </source>
</evidence>
<dbReference type="UniPathway" id="UPA00659"/>
<keyword evidence="4" id="KW-0276">Fatty acid metabolism</keyword>
<organism evidence="14 15">
    <name type="scientific">Bugula neritina</name>
    <name type="common">Brown bryozoan</name>
    <name type="synonym">Sertularia neritina</name>
    <dbReference type="NCBI Taxonomy" id="10212"/>
    <lineage>
        <taxon>Eukaryota</taxon>
        <taxon>Metazoa</taxon>
        <taxon>Spiralia</taxon>
        <taxon>Lophotrochozoa</taxon>
        <taxon>Bryozoa</taxon>
        <taxon>Gymnolaemata</taxon>
        <taxon>Cheilostomatida</taxon>
        <taxon>Flustrina</taxon>
        <taxon>Buguloidea</taxon>
        <taxon>Bugulidae</taxon>
        <taxon>Bugula</taxon>
    </lineage>
</organism>
<dbReference type="FunFam" id="1.10.12.10:FF:000004">
    <property type="entry name" value="Delta3,5-delta2,4-dienoyl-CoA isomerase"/>
    <property type="match status" value="1"/>
</dbReference>
<dbReference type="GO" id="GO:0006635">
    <property type="term" value="P:fatty acid beta-oxidation"/>
    <property type="evidence" value="ECO:0007669"/>
    <property type="project" value="UniProtKB-UniPathway"/>
</dbReference>
<protein>
    <recommendedName>
        <fullName evidence="12">Delta(3,5)-Delta(2,4)-dienoyl-CoA isomerase, mitochondrial</fullName>
    </recommendedName>
</protein>
<comment type="catalytic activity">
    <reaction evidence="10">
        <text>(3E,5Z,8Z,11Z,14Z)-eicosapentaenoyl-CoA = (2E,4E,8Z,11Z,14Z)-eicosapentaenoyl-CoA</text>
        <dbReference type="Rhea" id="RHEA:45224"/>
        <dbReference type="ChEBI" id="CHEBI:85090"/>
        <dbReference type="ChEBI" id="CHEBI:85091"/>
    </reaction>
</comment>